<accession>A0AAV8RFW5</accession>
<proteinExistence type="predicted"/>
<organism evidence="1 2">
    <name type="scientific">Ensete ventricosum</name>
    <name type="common">Abyssinian banana</name>
    <name type="synonym">Musa ensete</name>
    <dbReference type="NCBI Taxonomy" id="4639"/>
    <lineage>
        <taxon>Eukaryota</taxon>
        <taxon>Viridiplantae</taxon>
        <taxon>Streptophyta</taxon>
        <taxon>Embryophyta</taxon>
        <taxon>Tracheophyta</taxon>
        <taxon>Spermatophyta</taxon>
        <taxon>Magnoliopsida</taxon>
        <taxon>Liliopsida</taxon>
        <taxon>Zingiberales</taxon>
        <taxon>Musaceae</taxon>
        <taxon>Ensete</taxon>
    </lineage>
</organism>
<gene>
    <name evidence="1" type="ORF">OPV22_008971</name>
</gene>
<reference evidence="1 2" key="1">
    <citation type="submission" date="2022-12" db="EMBL/GenBank/DDBJ databases">
        <title>Chromosome-scale assembly of the Ensete ventricosum genome.</title>
        <authorList>
            <person name="Dussert Y."/>
            <person name="Stocks J."/>
            <person name="Wendawek A."/>
            <person name="Woldeyes F."/>
            <person name="Nichols R.A."/>
            <person name="Borrell J.S."/>
        </authorList>
    </citation>
    <scope>NUCLEOTIDE SEQUENCE [LARGE SCALE GENOMIC DNA]</scope>
    <source>
        <strain evidence="2">cv. Maze</strain>
        <tissue evidence="1">Seeds</tissue>
    </source>
</reference>
<comment type="caution">
    <text evidence="1">The sequence shown here is derived from an EMBL/GenBank/DDBJ whole genome shotgun (WGS) entry which is preliminary data.</text>
</comment>
<evidence type="ECO:0000313" key="1">
    <source>
        <dbReference type="EMBL" id="KAJ8498419.1"/>
    </source>
</evidence>
<sequence length="67" mass="7565">MIIGTSHSLIHQNVPSQPNSCRTAFGYPIKILSTDRVTEVSCIIFSWVVSPSYQKAHVWLTMMQATR</sequence>
<name>A0AAV8RFW5_ENSVE</name>
<dbReference type="EMBL" id="JAQQAF010000003">
    <property type="protein sequence ID" value="KAJ8498419.1"/>
    <property type="molecule type" value="Genomic_DNA"/>
</dbReference>
<protein>
    <submittedName>
        <fullName evidence="1">Uncharacterized protein</fullName>
    </submittedName>
</protein>
<keyword evidence="2" id="KW-1185">Reference proteome</keyword>
<evidence type="ECO:0000313" key="2">
    <source>
        <dbReference type="Proteomes" id="UP001222027"/>
    </source>
</evidence>
<dbReference type="AlphaFoldDB" id="A0AAV8RFW5"/>
<dbReference type="Proteomes" id="UP001222027">
    <property type="component" value="Unassembled WGS sequence"/>
</dbReference>